<feature type="domain" description="TfoX N-terminal" evidence="2">
    <location>
        <begin position="11"/>
        <end position="102"/>
    </location>
</feature>
<dbReference type="Gene3D" id="3.30.1460.30">
    <property type="entry name" value="YgaC/TfoX-N like chaperone"/>
    <property type="match status" value="1"/>
</dbReference>
<keyword evidence="4" id="KW-1185">Reference proteome</keyword>
<gene>
    <name evidence="3" type="ORF">EHQ64_19975</name>
</gene>
<dbReference type="PANTHER" id="PTHR36121">
    <property type="entry name" value="PROTEIN SXY"/>
    <property type="match status" value="1"/>
</dbReference>
<protein>
    <submittedName>
        <fullName evidence="3">TfoX family protein</fullName>
    </submittedName>
</protein>
<dbReference type="EMBL" id="RQGF01000043">
    <property type="protein sequence ID" value="TGL57671.1"/>
    <property type="molecule type" value="Genomic_DNA"/>
</dbReference>
<comment type="caution">
    <text evidence="3">The sequence shown here is derived from an EMBL/GenBank/DDBJ whole genome shotgun (WGS) entry which is preliminary data.</text>
</comment>
<proteinExistence type="predicted"/>
<evidence type="ECO:0000313" key="3">
    <source>
        <dbReference type="EMBL" id="TGL57671.1"/>
    </source>
</evidence>
<dbReference type="Proteomes" id="UP000297762">
    <property type="component" value="Unassembled WGS sequence"/>
</dbReference>
<sequence>MSSFLDYIEDRLSTFGPVLIKPMFGGYGVYSGSTIFGLISDDILYFKVGPGNKTDYEAAGMSPFVYEAKQQKRIAMSYWQVPEEILENPDDLREWILKSLAESKKSKSPKKKTAAKKKVKSAKQAARKKIKKK</sequence>
<dbReference type="OrthoDB" id="9803291at2"/>
<name>A0A4R9JZI9_9LEPT</name>
<evidence type="ECO:0000259" key="2">
    <source>
        <dbReference type="Pfam" id="PF04993"/>
    </source>
</evidence>
<dbReference type="RefSeq" id="WP_135651569.1">
    <property type="nucleotide sequence ID" value="NZ_RQGF01000043.1"/>
</dbReference>
<feature type="region of interest" description="Disordered" evidence="1">
    <location>
        <begin position="103"/>
        <end position="133"/>
    </location>
</feature>
<dbReference type="AlphaFoldDB" id="A0A4R9JZI9"/>
<dbReference type="InterPro" id="IPR047525">
    <property type="entry name" value="TfoX-like"/>
</dbReference>
<evidence type="ECO:0000313" key="4">
    <source>
        <dbReference type="Proteomes" id="UP000297762"/>
    </source>
</evidence>
<accession>A0A4R9JZI9</accession>
<dbReference type="InterPro" id="IPR007076">
    <property type="entry name" value="TfoX_N"/>
</dbReference>
<reference evidence="3" key="1">
    <citation type="journal article" date="2019" name="PLoS Negl. Trop. Dis.">
        <title>Revisiting the worldwide diversity of Leptospira species in the environment.</title>
        <authorList>
            <person name="Vincent A.T."/>
            <person name="Schiettekatte O."/>
            <person name="Bourhy P."/>
            <person name="Veyrier F.J."/>
            <person name="Picardeau M."/>
        </authorList>
    </citation>
    <scope>NUCLEOTIDE SEQUENCE [LARGE SCALE GENOMIC DNA]</scope>
    <source>
        <strain evidence="3">201702455</strain>
    </source>
</reference>
<dbReference type="PANTHER" id="PTHR36121:SF1">
    <property type="entry name" value="PROTEIN SXY"/>
    <property type="match status" value="1"/>
</dbReference>
<organism evidence="3 4">
    <name type="scientific">Leptospira sarikeiensis</name>
    <dbReference type="NCBI Taxonomy" id="2484943"/>
    <lineage>
        <taxon>Bacteria</taxon>
        <taxon>Pseudomonadati</taxon>
        <taxon>Spirochaetota</taxon>
        <taxon>Spirochaetia</taxon>
        <taxon>Leptospirales</taxon>
        <taxon>Leptospiraceae</taxon>
        <taxon>Leptospira</taxon>
    </lineage>
</organism>
<dbReference type="Pfam" id="PF04993">
    <property type="entry name" value="TfoX_N"/>
    <property type="match status" value="1"/>
</dbReference>
<feature type="compositionally biased region" description="Basic residues" evidence="1">
    <location>
        <begin position="106"/>
        <end position="133"/>
    </location>
</feature>
<dbReference type="SUPFAM" id="SSF159894">
    <property type="entry name" value="YgaC/TfoX-N like"/>
    <property type="match status" value="1"/>
</dbReference>
<evidence type="ECO:0000256" key="1">
    <source>
        <dbReference type="SAM" id="MobiDB-lite"/>
    </source>
</evidence>